<reference evidence="7 8" key="1">
    <citation type="journal article" date="2016" name="Int. J. Syst. Evol. Microbiol.">
        <title>Pyruvatibacter mobilis gen. nov., sp. nov., a marine bacterium from the culture broth of Picochlorum sp. 122.</title>
        <authorList>
            <person name="Wang G."/>
            <person name="Tang M."/>
            <person name="Wu H."/>
            <person name="Dai S."/>
            <person name="Li T."/>
            <person name="Chen C."/>
            <person name="He H."/>
            <person name="Fan J."/>
            <person name="Xiang W."/>
            <person name="Li X."/>
        </authorList>
    </citation>
    <scope>NUCLEOTIDE SEQUENCE [LARGE SCALE GENOMIC DNA]</scope>
    <source>
        <strain evidence="7 8">GYP-11</strain>
    </source>
</reference>
<keyword evidence="3 5" id="KW-1133">Transmembrane helix</keyword>
<protein>
    <submittedName>
        <fullName evidence="7">NfeD family protein</fullName>
    </submittedName>
</protein>
<feature type="transmembrane region" description="Helical" evidence="5">
    <location>
        <begin position="35"/>
        <end position="53"/>
    </location>
</feature>
<proteinExistence type="predicted"/>
<feature type="transmembrane region" description="Helical" evidence="5">
    <location>
        <begin position="59"/>
        <end position="79"/>
    </location>
</feature>
<sequence>MEPFVTLIDSIPFWGWFVLAIALIAAEVVLPTTHMLWPAAGAVVTGMLVLVLGDPFPAWQVAAFAVFTVIAAMIGPRYLKSTYAASEHPELNKRGARATGQTATVVEAFTGGRGKVRLGDTQWLARSADGSDLAAGARVEVVESRGTELVVKPA</sequence>
<dbReference type="PANTHER" id="PTHR33507:SF3">
    <property type="entry name" value="INNER MEMBRANE PROTEIN YBBJ"/>
    <property type="match status" value="1"/>
</dbReference>
<comment type="caution">
    <text evidence="7">The sequence shown here is derived from an EMBL/GenBank/DDBJ whole genome shotgun (WGS) entry which is preliminary data.</text>
</comment>
<dbReference type="GeneID" id="300655512"/>
<feature type="domain" description="NfeD-like C-terminal" evidence="6">
    <location>
        <begin position="99"/>
        <end position="153"/>
    </location>
</feature>
<name>A0A845QCR4_9HYPH</name>
<dbReference type="Gene3D" id="2.40.50.140">
    <property type="entry name" value="Nucleic acid-binding proteins"/>
    <property type="match status" value="1"/>
</dbReference>
<dbReference type="SUPFAM" id="SSF141322">
    <property type="entry name" value="NfeD domain-like"/>
    <property type="match status" value="1"/>
</dbReference>
<accession>A0A845QCR4</accession>
<organism evidence="7 8">
    <name type="scientific">Pyruvatibacter mobilis</name>
    <dbReference type="NCBI Taxonomy" id="1712261"/>
    <lineage>
        <taxon>Bacteria</taxon>
        <taxon>Pseudomonadati</taxon>
        <taxon>Pseudomonadota</taxon>
        <taxon>Alphaproteobacteria</taxon>
        <taxon>Hyphomicrobiales</taxon>
        <taxon>Parvibaculaceae</taxon>
        <taxon>Pyruvatibacter</taxon>
    </lineage>
</organism>
<evidence type="ECO:0000256" key="2">
    <source>
        <dbReference type="ARBA" id="ARBA00022692"/>
    </source>
</evidence>
<evidence type="ECO:0000256" key="3">
    <source>
        <dbReference type="ARBA" id="ARBA00022989"/>
    </source>
</evidence>
<comment type="subcellular location">
    <subcellularLocation>
        <location evidence="1">Membrane</location>
        <topology evidence="1">Multi-pass membrane protein</topology>
    </subcellularLocation>
</comment>
<feature type="transmembrane region" description="Helical" evidence="5">
    <location>
        <begin position="13"/>
        <end position="30"/>
    </location>
</feature>
<dbReference type="GO" id="GO:0005886">
    <property type="term" value="C:plasma membrane"/>
    <property type="evidence" value="ECO:0007669"/>
    <property type="project" value="TreeGrafter"/>
</dbReference>
<dbReference type="EMBL" id="WXYQ01000007">
    <property type="protein sequence ID" value="NBG96362.1"/>
    <property type="molecule type" value="Genomic_DNA"/>
</dbReference>
<dbReference type="Proteomes" id="UP000470384">
    <property type="component" value="Unassembled WGS sequence"/>
</dbReference>
<evidence type="ECO:0000259" key="6">
    <source>
        <dbReference type="Pfam" id="PF01957"/>
    </source>
</evidence>
<keyword evidence="4 5" id="KW-0472">Membrane</keyword>
<dbReference type="InterPro" id="IPR052165">
    <property type="entry name" value="Membrane_assoc_protease"/>
</dbReference>
<dbReference type="RefSeq" id="WP_160588440.1">
    <property type="nucleotide sequence ID" value="NZ_BMHN01000001.1"/>
</dbReference>
<dbReference type="InterPro" id="IPR012340">
    <property type="entry name" value="NA-bd_OB-fold"/>
</dbReference>
<evidence type="ECO:0000256" key="5">
    <source>
        <dbReference type="SAM" id="Phobius"/>
    </source>
</evidence>
<evidence type="ECO:0000256" key="4">
    <source>
        <dbReference type="ARBA" id="ARBA00023136"/>
    </source>
</evidence>
<gene>
    <name evidence="7" type="ORF">GTQ45_11515</name>
</gene>
<dbReference type="AlphaFoldDB" id="A0A845QCR4"/>
<keyword evidence="2 5" id="KW-0812">Transmembrane</keyword>
<dbReference type="Pfam" id="PF01957">
    <property type="entry name" value="NfeD"/>
    <property type="match status" value="1"/>
</dbReference>
<evidence type="ECO:0000313" key="7">
    <source>
        <dbReference type="EMBL" id="NBG96362.1"/>
    </source>
</evidence>
<dbReference type="PANTHER" id="PTHR33507">
    <property type="entry name" value="INNER MEMBRANE PROTEIN YBBJ"/>
    <property type="match status" value="1"/>
</dbReference>
<evidence type="ECO:0000256" key="1">
    <source>
        <dbReference type="ARBA" id="ARBA00004141"/>
    </source>
</evidence>
<evidence type="ECO:0000313" key="8">
    <source>
        <dbReference type="Proteomes" id="UP000470384"/>
    </source>
</evidence>
<dbReference type="InterPro" id="IPR002810">
    <property type="entry name" value="NfeD-like_C"/>
</dbReference>
<dbReference type="OrthoDB" id="9810336at2"/>
<keyword evidence="8" id="KW-1185">Reference proteome</keyword>